<dbReference type="GO" id="GO:0042732">
    <property type="term" value="P:D-xylose metabolic process"/>
    <property type="evidence" value="ECO:0007669"/>
    <property type="project" value="InterPro"/>
</dbReference>
<comment type="cofactor">
    <cofactor evidence="1">
        <name>NAD(+)</name>
        <dbReference type="ChEBI" id="CHEBI:57540"/>
    </cofactor>
</comment>
<comment type="caution">
    <text evidence="8">The sequence shown here is derived from an EMBL/GenBank/DDBJ whole genome shotgun (WGS) entry which is preliminary data.</text>
</comment>
<keyword evidence="4" id="KW-0210">Decarboxylase</keyword>
<gene>
    <name evidence="8" type="ORF">EZS27_025947</name>
</gene>
<dbReference type="InterPro" id="IPR001509">
    <property type="entry name" value="Epimerase_deHydtase"/>
</dbReference>
<proteinExistence type="predicted"/>
<evidence type="ECO:0000313" key="8">
    <source>
        <dbReference type="EMBL" id="KAA6324765.1"/>
    </source>
</evidence>
<dbReference type="UniPathway" id="UPA00796">
    <property type="reaction ID" value="UER00771"/>
</dbReference>
<evidence type="ECO:0000256" key="3">
    <source>
        <dbReference type="ARBA" id="ARBA00022490"/>
    </source>
</evidence>
<dbReference type="Pfam" id="PF01370">
    <property type="entry name" value="Epimerase"/>
    <property type="match status" value="1"/>
</dbReference>
<dbReference type="PANTHER" id="PTHR43078">
    <property type="entry name" value="UDP-GLUCURONIC ACID DECARBOXYLASE-RELATED"/>
    <property type="match status" value="1"/>
</dbReference>
<organism evidence="8">
    <name type="scientific">termite gut metagenome</name>
    <dbReference type="NCBI Taxonomy" id="433724"/>
    <lineage>
        <taxon>unclassified sequences</taxon>
        <taxon>metagenomes</taxon>
        <taxon>organismal metagenomes</taxon>
    </lineage>
</organism>
<dbReference type="GO" id="GO:0048040">
    <property type="term" value="F:UDP-glucuronate decarboxylase activity"/>
    <property type="evidence" value="ECO:0007669"/>
    <property type="project" value="TreeGrafter"/>
</dbReference>
<dbReference type="PANTHER" id="PTHR43078:SF6">
    <property type="entry name" value="UDP-GLUCURONIC ACID DECARBOXYLASE 1"/>
    <property type="match status" value="1"/>
</dbReference>
<accession>A0A5J4QU10</accession>
<evidence type="ECO:0000256" key="6">
    <source>
        <dbReference type="ARBA" id="ARBA00023239"/>
    </source>
</evidence>
<dbReference type="InterPro" id="IPR044516">
    <property type="entry name" value="UXS-like"/>
</dbReference>
<protein>
    <submittedName>
        <fullName evidence="8">Bifunctional polymyxin resistance protein ArnA</fullName>
    </submittedName>
</protein>
<evidence type="ECO:0000256" key="4">
    <source>
        <dbReference type="ARBA" id="ARBA00022793"/>
    </source>
</evidence>
<dbReference type="SUPFAM" id="SSF51735">
    <property type="entry name" value="NAD(P)-binding Rossmann-fold domains"/>
    <property type="match status" value="1"/>
</dbReference>
<dbReference type="GO" id="GO:0033320">
    <property type="term" value="P:UDP-D-xylose biosynthetic process"/>
    <property type="evidence" value="ECO:0007669"/>
    <property type="project" value="UniProtKB-UniPathway"/>
</dbReference>
<feature type="domain" description="NAD-dependent epimerase/dehydratase" evidence="7">
    <location>
        <begin position="5"/>
        <end position="240"/>
    </location>
</feature>
<evidence type="ECO:0000256" key="2">
    <source>
        <dbReference type="ARBA" id="ARBA00004496"/>
    </source>
</evidence>
<sequence>MKKRILITGGAGFIGSHLCERLLKENNKVICLDNYSTGSEENIAHLLSNTDFNFIRHDVIIPFSVEADEIYHLACPASPVAYQSNPIQTTKTAVVGTINALELAKRMRAKILLASTSEVYGDPLQHPQKENYWGNVNPVGIRSCYDEGKRCAETLCMDYRREENIQTKIIRIFNTYGSRMKSDDGRVISNFIGQAIRNEDITIYGNGQQTRSFQYVDDLIDAMLKVMATSDDVCMPVNIGNPEEFTILELAQQIIELTNSQSKIIFKSLPNDDPKHRKPDIVLAKVLLQWQPKIQLREGLERTVETIRLQE</sequence>
<dbReference type="InterPro" id="IPR036291">
    <property type="entry name" value="NAD(P)-bd_dom_sf"/>
</dbReference>
<keyword evidence="6" id="KW-0456">Lyase</keyword>
<name>A0A5J4QU10_9ZZZZ</name>
<evidence type="ECO:0000259" key="7">
    <source>
        <dbReference type="Pfam" id="PF01370"/>
    </source>
</evidence>
<dbReference type="FunFam" id="3.40.50.720:FF:000150">
    <property type="entry name" value="UDP-glucuronic acid decarboxylase 6"/>
    <property type="match status" value="1"/>
</dbReference>
<evidence type="ECO:0000256" key="5">
    <source>
        <dbReference type="ARBA" id="ARBA00023027"/>
    </source>
</evidence>
<evidence type="ECO:0000256" key="1">
    <source>
        <dbReference type="ARBA" id="ARBA00001911"/>
    </source>
</evidence>
<dbReference type="GO" id="GO:0070403">
    <property type="term" value="F:NAD+ binding"/>
    <property type="evidence" value="ECO:0007669"/>
    <property type="project" value="InterPro"/>
</dbReference>
<dbReference type="EMBL" id="SNRY01002507">
    <property type="protein sequence ID" value="KAA6324765.1"/>
    <property type="molecule type" value="Genomic_DNA"/>
</dbReference>
<comment type="subcellular location">
    <subcellularLocation>
        <location evidence="2">Cytoplasm</location>
    </subcellularLocation>
</comment>
<keyword evidence="5" id="KW-0520">NAD</keyword>
<dbReference type="CDD" id="cd05230">
    <property type="entry name" value="UGD_SDR_e"/>
    <property type="match status" value="1"/>
</dbReference>
<dbReference type="AlphaFoldDB" id="A0A5J4QU10"/>
<reference evidence="8" key="1">
    <citation type="submission" date="2019-03" db="EMBL/GenBank/DDBJ databases">
        <title>Single cell metagenomics reveals metabolic interactions within the superorganism composed of flagellate Streblomastix strix and complex community of Bacteroidetes bacteria on its surface.</title>
        <authorList>
            <person name="Treitli S.C."/>
            <person name="Kolisko M."/>
            <person name="Husnik F."/>
            <person name="Keeling P."/>
            <person name="Hampl V."/>
        </authorList>
    </citation>
    <scope>NUCLEOTIDE SEQUENCE</scope>
    <source>
        <strain evidence="8">STM</strain>
    </source>
</reference>
<dbReference type="GO" id="GO:0005737">
    <property type="term" value="C:cytoplasm"/>
    <property type="evidence" value="ECO:0007669"/>
    <property type="project" value="UniProtKB-SubCell"/>
</dbReference>
<dbReference type="Gene3D" id="3.40.50.720">
    <property type="entry name" value="NAD(P)-binding Rossmann-like Domain"/>
    <property type="match status" value="1"/>
</dbReference>
<keyword evidence="3" id="KW-0963">Cytoplasm</keyword>